<feature type="transmembrane region" description="Helical" evidence="1">
    <location>
        <begin position="32"/>
        <end position="53"/>
    </location>
</feature>
<name>A0A1G1Y025_9BACT</name>
<keyword evidence="1" id="KW-0812">Transmembrane</keyword>
<evidence type="ECO:0000256" key="1">
    <source>
        <dbReference type="SAM" id="Phobius"/>
    </source>
</evidence>
<gene>
    <name evidence="2" type="ORF">A2744_02480</name>
</gene>
<reference evidence="2 3" key="1">
    <citation type="journal article" date="2016" name="Nat. Commun.">
        <title>Thousands of microbial genomes shed light on interconnected biogeochemical processes in an aquifer system.</title>
        <authorList>
            <person name="Anantharaman K."/>
            <person name="Brown C.T."/>
            <person name="Hug L.A."/>
            <person name="Sharon I."/>
            <person name="Castelle C.J."/>
            <person name="Probst A.J."/>
            <person name="Thomas B.C."/>
            <person name="Singh A."/>
            <person name="Wilkins M.J."/>
            <person name="Karaoz U."/>
            <person name="Brodie E.L."/>
            <person name="Williams K.H."/>
            <person name="Hubbard S.S."/>
            <person name="Banfield J.F."/>
        </authorList>
    </citation>
    <scope>NUCLEOTIDE SEQUENCE [LARGE SCALE GENOMIC DNA]</scope>
</reference>
<protein>
    <submittedName>
        <fullName evidence="2">Uncharacterized protein</fullName>
    </submittedName>
</protein>
<keyword evidence="1" id="KW-1133">Transmembrane helix</keyword>
<sequence>MKTIQSGHDIFSLFISEAKIQALTQKIPNYGLVKSLVSAFLIVLLAGLILGLAQRALTADTINSAPATLDFQEKTAFIPGQFITGQINQGYLSR</sequence>
<dbReference type="Proteomes" id="UP000178240">
    <property type="component" value="Unassembled WGS sequence"/>
</dbReference>
<dbReference type="AlphaFoldDB" id="A0A1G1Y025"/>
<proteinExistence type="predicted"/>
<comment type="caution">
    <text evidence="2">The sequence shown here is derived from an EMBL/GenBank/DDBJ whole genome shotgun (WGS) entry which is preliminary data.</text>
</comment>
<organism evidence="2 3">
    <name type="scientific">Candidatus Buchananbacteria bacterium RIFCSPHIGHO2_01_FULL_44_11</name>
    <dbReference type="NCBI Taxonomy" id="1797535"/>
    <lineage>
        <taxon>Bacteria</taxon>
        <taxon>Candidatus Buchananiibacteriota</taxon>
    </lineage>
</organism>
<keyword evidence="1" id="KW-0472">Membrane</keyword>
<dbReference type="STRING" id="1797535.A2744_02480"/>
<evidence type="ECO:0000313" key="3">
    <source>
        <dbReference type="Proteomes" id="UP000178240"/>
    </source>
</evidence>
<evidence type="ECO:0000313" key="2">
    <source>
        <dbReference type="EMBL" id="OGY45695.1"/>
    </source>
</evidence>
<dbReference type="EMBL" id="MHIE01000014">
    <property type="protein sequence ID" value="OGY45695.1"/>
    <property type="molecule type" value="Genomic_DNA"/>
</dbReference>
<accession>A0A1G1Y025</accession>